<evidence type="ECO:0000313" key="1">
    <source>
        <dbReference type="EMBL" id="DAF95489.1"/>
    </source>
</evidence>
<organism evidence="1">
    <name type="scientific">Myoviridae sp. ctCo31</name>
    <dbReference type="NCBI Taxonomy" id="2825053"/>
    <lineage>
        <taxon>Viruses</taxon>
        <taxon>Duplodnaviria</taxon>
        <taxon>Heunggongvirae</taxon>
        <taxon>Uroviricota</taxon>
        <taxon>Caudoviricetes</taxon>
    </lineage>
</organism>
<name>A0A8S5ULW0_9CAUD</name>
<protein>
    <submittedName>
        <fullName evidence="1">Lysozyme like chitinolytic enzyme</fullName>
    </submittedName>
</protein>
<proteinExistence type="predicted"/>
<reference evidence="1" key="1">
    <citation type="journal article" date="2021" name="Proc. Natl. Acad. Sci. U.S.A.">
        <title>A Catalog of Tens of Thousands of Viruses from Human Metagenomes Reveals Hidden Associations with Chronic Diseases.</title>
        <authorList>
            <person name="Tisza M.J."/>
            <person name="Buck C.B."/>
        </authorList>
    </citation>
    <scope>NUCLEOTIDE SEQUENCE</scope>
    <source>
        <strain evidence="1">CtCo31</strain>
    </source>
</reference>
<dbReference type="EMBL" id="BK016109">
    <property type="protein sequence ID" value="DAF95489.1"/>
    <property type="molecule type" value="Genomic_DNA"/>
</dbReference>
<dbReference type="Gene3D" id="1.10.530.10">
    <property type="match status" value="1"/>
</dbReference>
<sequence>MSSRLLSKCLIVIASLITFNVHASNHNNPKDWEFSKDQINVLKHVKQKCNSKGVNGDLCAAIVWHESSAGKNKIGGGSVGNFHNQVSTVVNREKEWKKIKDSRYSGFVSRSTVKNKLLNSVDYEVKHASAQLGECKSHLSKIHKFNNQNMLSCYNGGLNGYKIPAAKTYAKNVLKKKDYLKQKGV</sequence>
<accession>A0A8S5ULW0</accession>